<sequence length="364" mass="42044">MLEIAPNSNEVEVSLIGTGGGYGESIVLKLSKNDWIIIDSCINPKNKKPLPLEYLESINVHPENIKLIICTHWHDDHIKGLSNILYKSENTSFVTSLVRDLKQFLLFISLDHQKSIKGGMRSTEEFGKCLQILNDRNKKIDYAIYNQLLYRNIEDKYTFELYSLSPSPKTIDDFQGEISTLIDNYGKRSFRPTYNSPNEKSVALLLKFNDQRIILGSDLEIGNNEEQGWLHIIKNSLVFDNEKAKIFKLPHHGSQNGYHKDLFDKYIDSNPILKLTPWNKNTILPTAEMIKIYNQHSNDIYITSKIISNSKPKKKDKSIEKIIKRFSISLNEVKYNKGIIRSRIDYTNPESNWNTEIFESAIKI</sequence>
<gene>
    <name evidence="2" type="ORF">NU09_1131</name>
</gene>
<dbReference type="Proteomes" id="UP000289775">
    <property type="component" value="Unassembled WGS sequence"/>
</dbReference>
<dbReference type="EMBL" id="JUIW01000003">
    <property type="protein sequence ID" value="RYJ44521.1"/>
    <property type="molecule type" value="Genomic_DNA"/>
</dbReference>
<dbReference type="PANTHER" id="PTHR30619:SF1">
    <property type="entry name" value="RECOMBINATION PROTEIN 2"/>
    <property type="match status" value="1"/>
</dbReference>
<evidence type="ECO:0000259" key="1">
    <source>
        <dbReference type="Pfam" id="PF00753"/>
    </source>
</evidence>
<feature type="domain" description="Metallo-beta-lactamase" evidence="1">
    <location>
        <begin position="20"/>
        <end position="94"/>
    </location>
</feature>
<name>A0A444WF91_9FLAO</name>
<dbReference type="RefSeq" id="WP_165357668.1">
    <property type="nucleotide sequence ID" value="NZ_JUIW01000003.1"/>
</dbReference>
<comment type="caution">
    <text evidence="2">The sequence shown here is derived from an EMBL/GenBank/DDBJ whole genome shotgun (WGS) entry which is preliminary data.</text>
</comment>
<dbReference type="InterPro" id="IPR052159">
    <property type="entry name" value="Competence_DNA_uptake"/>
</dbReference>
<evidence type="ECO:0000313" key="2">
    <source>
        <dbReference type="EMBL" id="RYJ44521.1"/>
    </source>
</evidence>
<dbReference type="SUPFAM" id="SSF56281">
    <property type="entry name" value="Metallo-hydrolase/oxidoreductase"/>
    <property type="match status" value="1"/>
</dbReference>
<evidence type="ECO:0000313" key="3">
    <source>
        <dbReference type="Proteomes" id="UP000289775"/>
    </source>
</evidence>
<protein>
    <submittedName>
        <fullName evidence="2">Metallo-beta-lactamase domain protein</fullName>
    </submittedName>
</protein>
<reference evidence="2 3" key="1">
    <citation type="submission" date="2014-12" db="EMBL/GenBank/DDBJ databases">
        <title>Genome sequence of Flavobacterium beibuense RSKm HC5.</title>
        <authorList>
            <person name="Kim J.F."/>
            <person name="Song J.Y."/>
            <person name="Kwak M.-J."/>
            <person name="Lee S.-W."/>
        </authorList>
    </citation>
    <scope>NUCLEOTIDE SEQUENCE [LARGE SCALE GENOMIC DNA]</scope>
    <source>
        <strain evidence="2 3">RSKm HC5</strain>
    </source>
</reference>
<dbReference type="AlphaFoldDB" id="A0A444WF91"/>
<keyword evidence="3" id="KW-1185">Reference proteome</keyword>
<organism evidence="2 3">
    <name type="scientific">Flavobacterium beibuense</name>
    <dbReference type="NCBI Taxonomy" id="657326"/>
    <lineage>
        <taxon>Bacteria</taxon>
        <taxon>Pseudomonadati</taxon>
        <taxon>Bacteroidota</taxon>
        <taxon>Flavobacteriia</taxon>
        <taxon>Flavobacteriales</taxon>
        <taxon>Flavobacteriaceae</taxon>
        <taxon>Flavobacterium</taxon>
    </lineage>
</organism>
<dbReference type="PANTHER" id="PTHR30619">
    <property type="entry name" value="DNA INTERNALIZATION/COMPETENCE PROTEIN COMEC/REC2"/>
    <property type="match status" value="1"/>
</dbReference>
<dbReference type="Pfam" id="PF00753">
    <property type="entry name" value="Lactamase_B"/>
    <property type="match status" value="1"/>
</dbReference>
<dbReference type="InterPro" id="IPR001279">
    <property type="entry name" value="Metallo-B-lactamas"/>
</dbReference>
<dbReference type="InterPro" id="IPR036866">
    <property type="entry name" value="RibonucZ/Hydroxyglut_hydro"/>
</dbReference>
<accession>A0A444WF91</accession>
<dbReference type="Gene3D" id="3.60.15.10">
    <property type="entry name" value="Ribonuclease Z/Hydroxyacylglutathione hydrolase-like"/>
    <property type="match status" value="1"/>
</dbReference>
<proteinExistence type="predicted"/>